<keyword evidence="14" id="KW-1185">Reference proteome</keyword>
<evidence type="ECO:0000256" key="9">
    <source>
        <dbReference type="PROSITE-ProRule" id="PRU10060"/>
    </source>
</evidence>
<evidence type="ECO:0000256" key="8">
    <source>
        <dbReference type="PROSITE-ProRule" id="PRU10059"/>
    </source>
</evidence>
<dbReference type="Gene3D" id="1.50.10.10">
    <property type="match status" value="1"/>
</dbReference>
<dbReference type="InterPro" id="IPR012341">
    <property type="entry name" value="6hp_glycosidase-like_sf"/>
</dbReference>
<evidence type="ECO:0000256" key="7">
    <source>
        <dbReference type="ARBA" id="ARBA00023326"/>
    </source>
</evidence>
<dbReference type="GO" id="GO:0030245">
    <property type="term" value="P:cellulose catabolic process"/>
    <property type="evidence" value="ECO:0007669"/>
    <property type="project" value="UniProtKB-KW"/>
</dbReference>
<feature type="active site" evidence="9">
    <location>
        <position position="128"/>
    </location>
</feature>
<dbReference type="SUPFAM" id="SSF48208">
    <property type="entry name" value="Six-hairpin glycosidases"/>
    <property type="match status" value="1"/>
</dbReference>
<dbReference type="PROSITE" id="PS00698">
    <property type="entry name" value="GH9_3"/>
    <property type="match status" value="1"/>
</dbReference>
<feature type="active site" evidence="9">
    <location>
        <position position="119"/>
    </location>
</feature>
<proteinExistence type="inferred from homology"/>
<dbReference type="Pfam" id="PF00759">
    <property type="entry name" value="Glyco_hydro_9"/>
    <property type="match status" value="1"/>
</dbReference>
<dbReference type="PANTHER" id="PTHR22298">
    <property type="entry name" value="ENDO-1,4-BETA-GLUCANASE"/>
    <property type="match status" value="1"/>
</dbReference>
<evidence type="ECO:0000256" key="11">
    <source>
        <dbReference type="SAM" id="MobiDB-lite"/>
    </source>
</evidence>
<dbReference type="EnsemblMetazoa" id="G21887.1">
    <property type="protein sequence ID" value="G21887.1:cds"/>
    <property type="gene ID" value="G21887"/>
</dbReference>
<reference evidence="13" key="1">
    <citation type="submission" date="2022-08" db="UniProtKB">
        <authorList>
            <consortium name="EnsemblMetazoa"/>
        </authorList>
    </citation>
    <scope>IDENTIFICATION</scope>
    <source>
        <strain evidence="13">05x7-T-G4-1.051#20</strain>
    </source>
</reference>
<dbReference type="InterPro" id="IPR033126">
    <property type="entry name" value="Glyco_hydro_9_Asp/Glu_AS"/>
</dbReference>
<evidence type="ECO:0000259" key="12">
    <source>
        <dbReference type="Pfam" id="PF00759"/>
    </source>
</evidence>
<evidence type="ECO:0000256" key="3">
    <source>
        <dbReference type="ARBA" id="ARBA00022801"/>
    </source>
</evidence>
<dbReference type="Proteomes" id="UP000005408">
    <property type="component" value="Unassembled WGS sequence"/>
</dbReference>
<protein>
    <recommendedName>
        <fullName evidence="10">Endoglucanase</fullName>
        <ecNumber evidence="10">3.2.1.4</ecNumber>
    </recommendedName>
</protein>
<evidence type="ECO:0000313" key="14">
    <source>
        <dbReference type="Proteomes" id="UP000005408"/>
    </source>
</evidence>
<evidence type="ECO:0000256" key="4">
    <source>
        <dbReference type="ARBA" id="ARBA00023001"/>
    </source>
</evidence>
<evidence type="ECO:0000256" key="1">
    <source>
        <dbReference type="ARBA" id="ARBA00000966"/>
    </source>
</evidence>
<dbReference type="InterPro" id="IPR018221">
    <property type="entry name" value="Glyco_hydro_9_His_AS"/>
</dbReference>
<evidence type="ECO:0000256" key="2">
    <source>
        <dbReference type="ARBA" id="ARBA00007072"/>
    </source>
</evidence>
<keyword evidence="4 10" id="KW-0136">Cellulose degradation</keyword>
<feature type="active site" evidence="8">
    <location>
        <position position="75"/>
    </location>
</feature>
<sequence length="149" mass="16033">GGAVLYYGSGLGAVLGRQVLREYANMAFMALLAADVGVHPDQYRQWARSQIGYALGDTGRSFVVGFGTNPPQRPHHRSSSCPSRPSPCSFADQQQPGPNPHTLYGALVGGPNGQDQYTDDRKDYVSNEVACDYNAGFQSAVAGLKHLRM</sequence>
<keyword evidence="5 8" id="KW-0119">Carbohydrate metabolism</keyword>
<evidence type="ECO:0000313" key="13">
    <source>
        <dbReference type="EnsemblMetazoa" id="G21887.1:cds"/>
    </source>
</evidence>
<dbReference type="GO" id="GO:0008810">
    <property type="term" value="F:cellulase activity"/>
    <property type="evidence" value="ECO:0007669"/>
    <property type="project" value="UniProtKB-EC"/>
</dbReference>
<comment type="similarity">
    <text evidence="2 8 10">Belongs to the glycosyl hydrolase 9 (cellulase E) family.</text>
</comment>
<name>A0A8W8K2Y5_MAGGI</name>
<feature type="domain" description="Glycoside hydrolase family 9" evidence="12">
    <location>
        <begin position="18"/>
        <end position="140"/>
    </location>
</feature>
<keyword evidence="3 8" id="KW-0378">Hydrolase</keyword>
<dbReference type="EC" id="3.2.1.4" evidence="10"/>
<organism evidence="13 14">
    <name type="scientific">Magallana gigas</name>
    <name type="common">Pacific oyster</name>
    <name type="synonym">Crassostrea gigas</name>
    <dbReference type="NCBI Taxonomy" id="29159"/>
    <lineage>
        <taxon>Eukaryota</taxon>
        <taxon>Metazoa</taxon>
        <taxon>Spiralia</taxon>
        <taxon>Lophotrochozoa</taxon>
        <taxon>Mollusca</taxon>
        <taxon>Bivalvia</taxon>
        <taxon>Autobranchia</taxon>
        <taxon>Pteriomorphia</taxon>
        <taxon>Ostreida</taxon>
        <taxon>Ostreoidea</taxon>
        <taxon>Ostreidae</taxon>
        <taxon>Magallana</taxon>
    </lineage>
</organism>
<keyword evidence="6 8" id="KW-0326">Glycosidase</keyword>
<dbReference type="PROSITE" id="PS00592">
    <property type="entry name" value="GH9_2"/>
    <property type="match status" value="1"/>
</dbReference>
<dbReference type="InterPro" id="IPR008928">
    <property type="entry name" value="6-hairpin_glycosidase_sf"/>
</dbReference>
<evidence type="ECO:0000256" key="5">
    <source>
        <dbReference type="ARBA" id="ARBA00023277"/>
    </source>
</evidence>
<keyword evidence="7 8" id="KW-0624">Polysaccharide degradation</keyword>
<evidence type="ECO:0000256" key="6">
    <source>
        <dbReference type="ARBA" id="ARBA00023295"/>
    </source>
</evidence>
<feature type="region of interest" description="Disordered" evidence="11">
    <location>
        <begin position="67"/>
        <end position="103"/>
    </location>
</feature>
<comment type="catalytic activity">
    <reaction evidence="1 10">
        <text>Endohydrolysis of (1-&gt;4)-beta-D-glucosidic linkages in cellulose, lichenin and cereal beta-D-glucans.</text>
        <dbReference type="EC" id="3.2.1.4"/>
    </reaction>
</comment>
<accession>A0A8W8K2Y5</accession>
<dbReference type="InterPro" id="IPR001701">
    <property type="entry name" value="Glyco_hydro_9"/>
</dbReference>
<feature type="compositionally biased region" description="Low complexity" evidence="11">
    <location>
        <begin position="79"/>
        <end position="89"/>
    </location>
</feature>
<evidence type="ECO:0000256" key="10">
    <source>
        <dbReference type="RuleBase" id="RU361166"/>
    </source>
</evidence>
<dbReference type="AlphaFoldDB" id="A0A8W8K2Y5"/>